<keyword evidence="2" id="KW-1133">Transmembrane helix</keyword>
<evidence type="ECO:0008006" key="5">
    <source>
        <dbReference type="Google" id="ProtNLM"/>
    </source>
</evidence>
<proteinExistence type="predicted"/>
<keyword evidence="2" id="KW-0812">Transmembrane</keyword>
<evidence type="ECO:0000313" key="3">
    <source>
        <dbReference type="EMBL" id="MEG3183889.1"/>
    </source>
</evidence>
<comment type="caution">
    <text evidence="3">The sequence shown here is derived from an EMBL/GenBank/DDBJ whole genome shotgun (WGS) entry which is preliminary data.</text>
</comment>
<evidence type="ECO:0000313" key="4">
    <source>
        <dbReference type="Proteomes" id="UP001355056"/>
    </source>
</evidence>
<organism evidence="3 4">
    <name type="scientific">Novilysobacter erysipheiresistens</name>
    <dbReference type="NCBI Taxonomy" id="1749332"/>
    <lineage>
        <taxon>Bacteria</taxon>
        <taxon>Pseudomonadati</taxon>
        <taxon>Pseudomonadota</taxon>
        <taxon>Gammaproteobacteria</taxon>
        <taxon>Lysobacterales</taxon>
        <taxon>Lysobacteraceae</taxon>
        <taxon>Novilysobacter</taxon>
    </lineage>
</organism>
<keyword evidence="4" id="KW-1185">Reference proteome</keyword>
<feature type="region of interest" description="Disordered" evidence="1">
    <location>
        <begin position="87"/>
        <end position="108"/>
    </location>
</feature>
<name>A0ABU7YYB7_9GAMM</name>
<protein>
    <recommendedName>
        <fullName evidence="5">DUF3325 domain-containing protein</fullName>
    </recommendedName>
</protein>
<feature type="compositionally biased region" description="Basic and acidic residues" evidence="1">
    <location>
        <begin position="91"/>
        <end position="100"/>
    </location>
</feature>
<evidence type="ECO:0000256" key="1">
    <source>
        <dbReference type="SAM" id="MobiDB-lite"/>
    </source>
</evidence>
<evidence type="ECO:0000256" key="2">
    <source>
        <dbReference type="SAM" id="Phobius"/>
    </source>
</evidence>
<keyword evidence="2" id="KW-0472">Membrane</keyword>
<reference evidence="3 4" key="1">
    <citation type="journal article" date="2016" name="Int. J. Syst. Evol. Microbiol.">
        <title>Lysobacter erysipheiresistens sp. nov., an antagonist of powdery mildew, isolated from tobacco-cultivated soil.</title>
        <authorList>
            <person name="Xie B."/>
            <person name="Li T."/>
            <person name="Lin X."/>
            <person name="Wang C.J."/>
            <person name="Chen Y.J."/>
            <person name="Liu W.J."/>
            <person name="Zhao Z.W."/>
        </authorList>
    </citation>
    <scope>NUCLEOTIDE SEQUENCE [LARGE SCALE GENOMIC DNA]</scope>
    <source>
        <strain evidence="3 4">RS-LYSO-3</strain>
    </source>
</reference>
<feature type="transmembrane region" description="Helical" evidence="2">
    <location>
        <begin position="38"/>
        <end position="56"/>
    </location>
</feature>
<dbReference type="Proteomes" id="UP001355056">
    <property type="component" value="Unassembled WGS sequence"/>
</dbReference>
<sequence>MDFALGLLATGAALASALALYLASPNCGWRPTARRGGLRIAGVALALVSLVAWIALLGVGAGLCAMLATWMLALVVLPYLAWWTNASPTPDAHRPREVRLARAPLEND</sequence>
<gene>
    <name evidence="3" type="ORF">SNE34_07685</name>
</gene>
<dbReference type="RefSeq" id="WP_332616275.1">
    <property type="nucleotide sequence ID" value="NZ_JAXGFP010000003.1"/>
</dbReference>
<feature type="transmembrane region" description="Helical" evidence="2">
    <location>
        <begin position="63"/>
        <end position="82"/>
    </location>
</feature>
<dbReference type="EMBL" id="JAXGFP010000003">
    <property type="protein sequence ID" value="MEG3183889.1"/>
    <property type="molecule type" value="Genomic_DNA"/>
</dbReference>
<accession>A0ABU7YYB7</accession>